<dbReference type="InterPro" id="IPR041679">
    <property type="entry name" value="DNA2/NAM7-like_C"/>
</dbReference>
<dbReference type="Gene3D" id="3.40.50.300">
    <property type="entry name" value="P-loop containing nucleotide triphosphate hydrolases"/>
    <property type="match status" value="2"/>
</dbReference>
<feature type="signal peptide" evidence="1">
    <location>
        <begin position="1"/>
        <end position="19"/>
    </location>
</feature>
<feature type="chain" id="PRO_5026010854" description="DNA2/NAM7 helicase-like C-terminal domain-containing protein" evidence="1">
    <location>
        <begin position="20"/>
        <end position="338"/>
    </location>
</feature>
<sequence>MRALIELLVLLGNRVLVSSYTHSAIDNILVGLVGKVKMMRFAPTHRVHPKLKDFTERALVAKLGDSPTHELLEKMYSSQACCKLKLATNESVCTDLHRPVRTACGIRLTSYMAFSVELNSIANFSFFERFSREFGLDVSLFQRLDRPAVTTRLTRQYRMNRPINDLANRVSYDGLLECGSDAIATATLNYAGETTRSEDWIVRPLSKHIDDSIIIVNMKGQKESSKTAENRLEAEVVLQVAQEMVKVRMHCQSVPNFVIFEKMLVNLSSEMMPKNICIILARCTIGQHRRDEHVQGAGRLFEKILQRDRRRSQHCRFVPRARQGSHYLRCVVRLFAKI</sequence>
<evidence type="ECO:0000313" key="3">
    <source>
        <dbReference type="EMBL" id="CAB0010341.1"/>
    </source>
</evidence>
<evidence type="ECO:0000313" key="4">
    <source>
        <dbReference type="Proteomes" id="UP000479000"/>
    </source>
</evidence>
<organism evidence="3 4">
    <name type="scientific">Nesidiocoris tenuis</name>
    <dbReference type="NCBI Taxonomy" id="355587"/>
    <lineage>
        <taxon>Eukaryota</taxon>
        <taxon>Metazoa</taxon>
        <taxon>Ecdysozoa</taxon>
        <taxon>Arthropoda</taxon>
        <taxon>Hexapoda</taxon>
        <taxon>Insecta</taxon>
        <taxon>Pterygota</taxon>
        <taxon>Neoptera</taxon>
        <taxon>Paraneoptera</taxon>
        <taxon>Hemiptera</taxon>
        <taxon>Heteroptera</taxon>
        <taxon>Panheteroptera</taxon>
        <taxon>Cimicomorpha</taxon>
        <taxon>Miridae</taxon>
        <taxon>Dicyphina</taxon>
        <taxon>Nesidiocoris</taxon>
    </lineage>
</organism>
<keyword evidence="4" id="KW-1185">Reference proteome</keyword>
<dbReference type="EMBL" id="CADCXU010023003">
    <property type="protein sequence ID" value="CAB0010341.1"/>
    <property type="molecule type" value="Genomic_DNA"/>
</dbReference>
<dbReference type="PANTHER" id="PTHR10887">
    <property type="entry name" value="DNA2/NAM7 HELICASE FAMILY"/>
    <property type="match status" value="1"/>
</dbReference>
<dbReference type="OrthoDB" id="306218at2759"/>
<dbReference type="AlphaFoldDB" id="A0A6H5HAA9"/>
<protein>
    <recommendedName>
        <fullName evidence="2">DNA2/NAM7 helicase-like C-terminal domain-containing protein</fullName>
    </recommendedName>
</protein>
<dbReference type="PANTHER" id="PTHR10887:SF495">
    <property type="entry name" value="HELICASE SENATAXIN ISOFORM X1-RELATED"/>
    <property type="match status" value="1"/>
</dbReference>
<accession>A0A6H5HAA9</accession>
<gene>
    <name evidence="3" type="ORF">NTEN_LOCUS15386</name>
</gene>
<dbReference type="InterPro" id="IPR027417">
    <property type="entry name" value="P-loop_NTPase"/>
</dbReference>
<proteinExistence type="predicted"/>
<evidence type="ECO:0000256" key="1">
    <source>
        <dbReference type="SAM" id="SignalP"/>
    </source>
</evidence>
<keyword evidence="1" id="KW-0732">Signal</keyword>
<dbReference type="Pfam" id="PF13087">
    <property type="entry name" value="AAA_12"/>
    <property type="match status" value="1"/>
</dbReference>
<dbReference type="InterPro" id="IPR045055">
    <property type="entry name" value="DNA2/NAM7-like"/>
</dbReference>
<dbReference type="Proteomes" id="UP000479000">
    <property type="component" value="Unassembled WGS sequence"/>
</dbReference>
<name>A0A6H5HAA9_9HEMI</name>
<reference evidence="3 4" key="1">
    <citation type="submission" date="2020-02" db="EMBL/GenBank/DDBJ databases">
        <authorList>
            <person name="Ferguson B K."/>
        </authorList>
    </citation>
    <scope>NUCLEOTIDE SEQUENCE [LARGE SCALE GENOMIC DNA]</scope>
</reference>
<dbReference type="SUPFAM" id="SSF52540">
    <property type="entry name" value="P-loop containing nucleoside triphosphate hydrolases"/>
    <property type="match status" value="1"/>
</dbReference>
<feature type="domain" description="DNA2/NAM7 helicase-like C-terminal" evidence="2">
    <location>
        <begin position="136"/>
        <end position="254"/>
    </location>
</feature>
<evidence type="ECO:0000259" key="2">
    <source>
        <dbReference type="Pfam" id="PF13087"/>
    </source>
</evidence>